<dbReference type="VEuPathDB" id="HostDB:ENSCPOG00000020592"/>
<feature type="compositionally biased region" description="Polar residues" evidence="2">
    <location>
        <begin position="88"/>
        <end position="116"/>
    </location>
</feature>
<dbReference type="Bgee" id="ENSCPOG00000020592">
    <property type="expression patterns" value="Expressed in uterine cervix and 12 other cell types or tissues"/>
</dbReference>
<proteinExistence type="inferred from homology"/>
<dbReference type="Proteomes" id="UP000005447">
    <property type="component" value="Unassembled WGS sequence"/>
</dbReference>
<dbReference type="PANTHER" id="PTHR12767:SF10">
    <property type="entry name" value="B-CELL CLL_LYMPHOMA 7 PROTEIN FAMILY MEMBER C"/>
    <property type="match status" value="1"/>
</dbReference>
<reference evidence="4" key="1">
    <citation type="journal article" date="2011" name="Nature">
        <title>A high-resolution map of human evolutionary constraint using 29 mammals.</title>
        <authorList>
            <person name="Lindblad-Toh K."/>
            <person name="Garber M."/>
            <person name="Zuk O."/>
            <person name="Lin M.F."/>
            <person name="Parker B.J."/>
            <person name="Washietl S."/>
            <person name="Kheradpour P."/>
            <person name="Ernst J."/>
            <person name="Jordan G."/>
            <person name="Mauceli E."/>
            <person name="Ward L.D."/>
            <person name="Lowe C.B."/>
            <person name="Holloway A.K."/>
            <person name="Clamp M."/>
            <person name="Gnerre S."/>
            <person name="Alfoldi J."/>
            <person name="Beal K."/>
            <person name="Chang J."/>
            <person name="Clawson H."/>
            <person name="Cuff J."/>
            <person name="Di Palma F."/>
            <person name="Fitzgerald S."/>
            <person name="Flicek P."/>
            <person name="Guttman M."/>
            <person name="Hubisz M.J."/>
            <person name="Jaffe D.B."/>
            <person name="Jungreis I."/>
            <person name="Kent W.J."/>
            <person name="Kostka D."/>
            <person name="Lara M."/>
            <person name="Martins A.L."/>
            <person name="Massingham T."/>
            <person name="Moltke I."/>
            <person name="Raney B.J."/>
            <person name="Rasmussen M.D."/>
            <person name="Robinson J."/>
            <person name="Stark A."/>
            <person name="Vilella A.J."/>
            <person name="Wen J."/>
            <person name="Xie X."/>
            <person name="Zody M.C."/>
            <person name="Baldwin J."/>
            <person name="Bloom T."/>
            <person name="Chin C.W."/>
            <person name="Heiman D."/>
            <person name="Nicol R."/>
            <person name="Nusbaum C."/>
            <person name="Young S."/>
            <person name="Wilkinson J."/>
            <person name="Worley K.C."/>
            <person name="Kovar C.L."/>
            <person name="Muzny D.M."/>
            <person name="Gibbs R.A."/>
            <person name="Cree A."/>
            <person name="Dihn H.H."/>
            <person name="Fowler G."/>
            <person name="Jhangiani S."/>
            <person name="Joshi V."/>
            <person name="Lee S."/>
            <person name="Lewis L.R."/>
            <person name="Nazareth L.V."/>
            <person name="Okwuonu G."/>
            <person name="Santibanez J."/>
            <person name="Warren W.C."/>
            <person name="Mardis E.R."/>
            <person name="Weinstock G.M."/>
            <person name="Wilson R.K."/>
            <person name="Delehaunty K."/>
            <person name="Dooling D."/>
            <person name="Fronik C."/>
            <person name="Fulton L."/>
            <person name="Fulton B."/>
            <person name="Graves T."/>
            <person name="Minx P."/>
            <person name="Sodergren E."/>
            <person name="Birney E."/>
            <person name="Margulies E.H."/>
            <person name="Herrero J."/>
            <person name="Green E.D."/>
            <person name="Haussler D."/>
            <person name="Siepel A."/>
            <person name="Goldman N."/>
            <person name="Pollard K.S."/>
            <person name="Pedersen J.S."/>
            <person name="Lander E.S."/>
            <person name="Kellis M."/>
        </authorList>
    </citation>
    <scope>NUCLEOTIDE SEQUENCE [LARGE SCALE GENOMIC DNA]</scope>
    <source>
        <strain evidence="4">2N</strain>
    </source>
</reference>
<dbReference type="Ensembl" id="ENSCPOT00000025707.2">
    <property type="protein sequence ID" value="ENSCPOP00000022509.1"/>
    <property type="gene ID" value="ENSCPOG00000020592.2"/>
</dbReference>
<evidence type="ECO:0000256" key="1">
    <source>
        <dbReference type="ARBA" id="ARBA00010326"/>
    </source>
</evidence>
<dbReference type="EMBL" id="AAKN02048439">
    <property type="status" value="NOT_ANNOTATED_CDS"/>
    <property type="molecule type" value="Genomic_DNA"/>
</dbReference>
<dbReference type="STRING" id="10141.ENSCPOP00000022509"/>
<evidence type="ECO:0000256" key="2">
    <source>
        <dbReference type="SAM" id="MobiDB-lite"/>
    </source>
</evidence>
<dbReference type="GO" id="GO:0016514">
    <property type="term" value="C:SWI/SNF complex"/>
    <property type="evidence" value="ECO:0007669"/>
    <property type="project" value="Ensembl"/>
</dbReference>
<feature type="region of interest" description="Disordered" evidence="2">
    <location>
        <begin position="47"/>
        <end position="140"/>
    </location>
</feature>
<reference evidence="3" key="2">
    <citation type="submission" date="2025-08" db="UniProtKB">
        <authorList>
            <consortium name="Ensembl"/>
        </authorList>
    </citation>
    <scope>IDENTIFICATION</scope>
    <source>
        <strain evidence="3">2N</strain>
    </source>
</reference>
<name>A0A286XAR9_CAVPO</name>
<dbReference type="FunCoup" id="A0A286XAR9">
    <property type="interactions" value="1111"/>
</dbReference>
<gene>
    <name evidence="3" type="primary">BCL7C</name>
</gene>
<dbReference type="Pfam" id="PF04714">
    <property type="entry name" value="BCL_N"/>
    <property type="match status" value="1"/>
</dbReference>
<evidence type="ECO:0000313" key="4">
    <source>
        <dbReference type="Proteomes" id="UP000005447"/>
    </source>
</evidence>
<organism evidence="3 4">
    <name type="scientific">Cavia porcellus</name>
    <name type="common">Guinea pig</name>
    <dbReference type="NCBI Taxonomy" id="10141"/>
    <lineage>
        <taxon>Eukaryota</taxon>
        <taxon>Metazoa</taxon>
        <taxon>Chordata</taxon>
        <taxon>Craniata</taxon>
        <taxon>Vertebrata</taxon>
        <taxon>Euteleostomi</taxon>
        <taxon>Mammalia</taxon>
        <taxon>Eutheria</taxon>
        <taxon>Euarchontoglires</taxon>
        <taxon>Glires</taxon>
        <taxon>Rodentia</taxon>
        <taxon>Hystricomorpha</taxon>
        <taxon>Caviidae</taxon>
        <taxon>Cavia</taxon>
    </lineage>
</organism>
<comment type="similarity">
    <text evidence="1">Belongs to the BCL7 family.</text>
</comment>
<dbReference type="InterPro" id="IPR006804">
    <property type="entry name" value="BCL7"/>
</dbReference>
<sequence length="140" mass="15414">MAGRTVQAETWSQAKDDVKKVMAMATIKKVQRWEKCWVTVSDTSLRIFEEEPRQAGARAERSHGQERRGRGTSPRTGGPLILLDLNDENSSQSFHSEGSLQKGTEPSPGGTPQHSRPVSPARLPEGVTEEAQPPLLGQER</sequence>
<feature type="compositionally biased region" description="Basic and acidic residues" evidence="2">
    <location>
        <begin position="47"/>
        <end position="69"/>
    </location>
</feature>
<dbReference type="AlphaFoldDB" id="A0A286XAR9"/>
<accession>A0A286XAR9</accession>
<protein>
    <submittedName>
        <fullName evidence="3">BAF chromatin remodeling complex subunit BCL7C</fullName>
    </submittedName>
</protein>
<dbReference type="InParanoid" id="A0A286XAR9"/>
<dbReference type="OMA" id="PMLGQEG"/>
<keyword evidence="4" id="KW-1185">Reference proteome</keyword>
<dbReference type="PANTHER" id="PTHR12767">
    <property type="entry name" value="BCL7 RELATED"/>
    <property type="match status" value="1"/>
</dbReference>
<dbReference type="GeneTree" id="ENSGT00390000002172"/>
<reference evidence="3" key="3">
    <citation type="submission" date="2025-09" db="UniProtKB">
        <authorList>
            <consortium name="Ensembl"/>
        </authorList>
    </citation>
    <scope>IDENTIFICATION</scope>
    <source>
        <strain evidence="3">2N</strain>
    </source>
</reference>
<evidence type="ECO:0000313" key="3">
    <source>
        <dbReference type="Ensembl" id="ENSCPOP00000022509.1"/>
    </source>
</evidence>